<protein>
    <submittedName>
        <fullName evidence="1">Uncharacterized protein</fullName>
    </submittedName>
</protein>
<reference evidence="1 2" key="1">
    <citation type="submission" date="2023-01" db="EMBL/GenBank/DDBJ databases">
        <title>Novel species of the genus Asticcacaulis isolated from rivers.</title>
        <authorList>
            <person name="Lu H."/>
        </authorList>
    </citation>
    <scope>NUCLEOTIDE SEQUENCE [LARGE SCALE GENOMIC DNA]</scope>
    <source>
        <strain evidence="1 2">LKC15W</strain>
    </source>
</reference>
<name>A0ABT5HFD7_9CAUL</name>
<accession>A0ABT5HFD7</accession>
<dbReference type="EMBL" id="JAQQKV010000001">
    <property type="protein sequence ID" value="MDC7674947.1"/>
    <property type="molecule type" value="Genomic_DNA"/>
</dbReference>
<evidence type="ECO:0000313" key="1">
    <source>
        <dbReference type="EMBL" id="MDC7674947.1"/>
    </source>
</evidence>
<gene>
    <name evidence="1" type="ORF">PQU98_02315</name>
</gene>
<proteinExistence type="predicted"/>
<dbReference type="RefSeq" id="WP_272743257.1">
    <property type="nucleotide sequence ID" value="NZ_JAQQKV010000001.1"/>
</dbReference>
<keyword evidence="2" id="KW-1185">Reference proteome</keyword>
<dbReference type="Proteomes" id="UP001218579">
    <property type="component" value="Unassembled WGS sequence"/>
</dbReference>
<sequence length="484" mass="49919">MKSLNPSSAIRHKRRLAIWLIMPAIISLHACGGGGGGSSGGGSGSGGSSSSSSSSVAATAYVGGNEFLVNTGVELDQTAPRATTLNNGNVVINWVTSLGTVGSIPLSEIRAQIVTADGIKSGAEIIASSGTAFSNNSHRHIQPSISRLQSGGFGIVYISNGHITTTPANAATDGPIFAREFSATGTALTDASVPPLTYNYNGQLIGAAGRQRQPQFTTLSDGRLLLSWTEHNLQAMLGGDGDSLSVKAQLFTADADELSPAFIVNTSTTGQQSTPRVAALTNGGFVIVWQDYNGSVSGNLIIKLRAQIYNSTGAKVGSEFLIKDSPGLLQSTPSIAALPNGQFVISWSEATATTSTEDEAYAQIFDATGARIGTIITLATNTAGRQVAPEITGLPNGHFVAIWGDTSGVLGDTDGFGLKGQVFTSAGTRFGSEFLVNTYTSGNQTFPAVTPLNTNGFLVTWVDLSGTLGDSSGTSIKARIFKLN</sequence>
<comment type="caution">
    <text evidence="1">The sequence shown here is derived from an EMBL/GenBank/DDBJ whole genome shotgun (WGS) entry which is preliminary data.</text>
</comment>
<organism evidence="1 2">
    <name type="scientific">Asticcacaulis machinosus</name>
    <dbReference type="NCBI Taxonomy" id="2984211"/>
    <lineage>
        <taxon>Bacteria</taxon>
        <taxon>Pseudomonadati</taxon>
        <taxon>Pseudomonadota</taxon>
        <taxon>Alphaproteobacteria</taxon>
        <taxon>Caulobacterales</taxon>
        <taxon>Caulobacteraceae</taxon>
        <taxon>Asticcacaulis</taxon>
    </lineage>
</organism>
<evidence type="ECO:0000313" key="2">
    <source>
        <dbReference type="Proteomes" id="UP001218579"/>
    </source>
</evidence>